<sequence length="152" mass="17248">MTPLALAVLASVFIASHGKWDHPIWQNESRLQEYQIAWKSLNKSSDVTYYQLRATELISGSILTNKEQLLETNYSCWSVNMLNLKQDKEKGVRRYHYMVTATGAVHIGSAEVMEGILYKNTQQGLKHEVNSQCGKIVSKHALTFNKEKSSQS</sequence>
<evidence type="ECO:0000313" key="2">
    <source>
        <dbReference type="EMBL" id="MAA15286.1"/>
    </source>
</evidence>
<proteinExistence type="predicted"/>
<dbReference type="Gene3D" id="2.40.128.20">
    <property type="match status" value="1"/>
</dbReference>
<organism evidence="2">
    <name type="scientific">Rhipicephalus zambeziensis</name>
    <dbReference type="NCBI Taxonomy" id="60191"/>
    <lineage>
        <taxon>Eukaryota</taxon>
        <taxon>Metazoa</taxon>
        <taxon>Ecdysozoa</taxon>
        <taxon>Arthropoda</taxon>
        <taxon>Chelicerata</taxon>
        <taxon>Arachnida</taxon>
        <taxon>Acari</taxon>
        <taxon>Parasitiformes</taxon>
        <taxon>Ixodida</taxon>
        <taxon>Ixodoidea</taxon>
        <taxon>Ixodidae</taxon>
        <taxon>Rhipicephalinae</taxon>
        <taxon>Rhipicephalus</taxon>
        <taxon>Rhipicephalus</taxon>
    </lineage>
</organism>
<name>A0A224YC49_9ACAR</name>
<accession>A0A224YC49</accession>
<dbReference type="InterPro" id="IPR012674">
    <property type="entry name" value="Calycin"/>
</dbReference>
<dbReference type="AlphaFoldDB" id="A0A224YC49"/>
<reference evidence="2" key="1">
    <citation type="journal article" date="2017" name="Parasit. Vectors">
        <title>Sialotranscriptomics of Rhipicephalus zambeziensis reveals intricate expression profiles of secretory proteins and suggests tight temporal transcriptional regulation during blood-feeding.</title>
        <authorList>
            <person name="de Castro M.H."/>
            <person name="de Klerk D."/>
            <person name="Pienaar R."/>
            <person name="Rees D.J.G."/>
            <person name="Mans B.J."/>
        </authorList>
    </citation>
    <scope>NUCLEOTIDE SEQUENCE</scope>
    <source>
        <tissue evidence="2">Salivary glands</tissue>
    </source>
</reference>
<evidence type="ECO:0000256" key="1">
    <source>
        <dbReference type="SAM" id="SignalP"/>
    </source>
</evidence>
<keyword evidence="1" id="KW-0732">Signal</keyword>
<feature type="signal peptide" evidence="1">
    <location>
        <begin position="1"/>
        <end position="18"/>
    </location>
</feature>
<dbReference type="EMBL" id="GFPF01004140">
    <property type="protein sequence ID" value="MAA15286.1"/>
    <property type="molecule type" value="Transcribed_RNA"/>
</dbReference>
<feature type="chain" id="PRO_5012149399" evidence="1">
    <location>
        <begin position="19"/>
        <end position="152"/>
    </location>
</feature>
<protein>
    <submittedName>
        <fullName evidence="2">Lipocalin</fullName>
    </submittedName>
</protein>